<dbReference type="GO" id="GO:0046100">
    <property type="term" value="P:hypoxanthine metabolic process"/>
    <property type="evidence" value="ECO:0007669"/>
    <property type="project" value="TreeGrafter"/>
</dbReference>
<dbReference type="PANTHER" id="PTHR43340">
    <property type="entry name" value="HYPOXANTHINE-GUANINE PHOSPHORIBOSYLTRANSFERASE"/>
    <property type="match status" value="1"/>
</dbReference>
<proteinExistence type="predicted"/>
<dbReference type="PANTHER" id="PTHR43340:SF8">
    <property type="entry name" value="HYPOXANTHINE PHOSPHORIBOSYLTRANSFERASE"/>
    <property type="match status" value="1"/>
</dbReference>
<reference evidence="1" key="1">
    <citation type="submission" date="2025-08" db="UniProtKB">
        <authorList>
            <consortium name="Ensembl"/>
        </authorList>
    </citation>
    <scope>IDENTIFICATION</scope>
</reference>
<sequence length="144" mass="15908">TITMFGKENHDWPGYSLELFNYPKHYSGDLEGFCIPHGIMDRTECLARNIMAGYQFCANLVESLKALSCNSHHTAHTNDQSTEDLQTIGAEDLCFLTGKVSSTATKAKTMKTLLKQVEAFRPKRIKAAGLLVKRVPNGSGCLPD</sequence>
<evidence type="ECO:0000313" key="1">
    <source>
        <dbReference type="Ensembl" id="ENSOTSP00005031871.1"/>
    </source>
</evidence>
<dbReference type="GO" id="GO:0004422">
    <property type="term" value="F:hypoxanthine phosphoribosyltransferase activity"/>
    <property type="evidence" value="ECO:0007669"/>
    <property type="project" value="TreeGrafter"/>
</dbReference>
<dbReference type="GO" id="GO:0000287">
    <property type="term" value="F:magnesium ion binding"/>
    <property type="evidence" value="ECO:0007669"/>
    <property type="project" value="TreeGrafter"/>
</dbReference>
<gene>
    <name evidence="1" type="primary">PRTFDC1</name>
</gene>
<dbReference type="InterPro" id="IPR029057">
    <property type="entry name" value="PRTase-like"/>
</dbReference>
<dbReference type="GO" id="GO:0032264">
    <property type="term" value="P:IMP salvage"/>
    <property type="evidence" value="ECO:0007669"/>
    <property type="project" value="TreeGrafter"/>
</dbReference>
<evidence type="ECO:0000313" key="2">
    <source>
        <dbReference type="Proteomes" id="UP000694402"/>
    </source>
</evidence>
<dbReference type="Gene3D" id="3.40.50.2020">
    <property type="match status" value="1"/>
</dbReference>
<dbReference type="Proteomes" id="UP000694402">
    <property type="component" value="Unassembled WGS sequence"/>
</dbReference>
<dbReference type="AlphaFoldDB" id="A0A8C8FA11"/>
<reference evidence="1" key="2">
    <citation type="submission" date="2025-09" db="UniProtKB">
        <authorList>
            <consortium name="Ensembl"/>
        </authorList>
    </citation>
    <scope>IDENTIFICATION</scope>
</reference>
<dbReference type="GO" id="GO:0032263">
    <property type="term" value="P:GMP salvage"/>
    <property type="evidence" value="ECO:0007669"/>
    <property type="project" value="TreeGrafter"/>
</dbReference>
<organism evidence="1 2">
    <name type="scientific">Oncorhynchus tshawytscha</name>
    <name type="common">Chinook salmon</name>
    <name type="synonym">Salmo tshawytscha</name>
    <dbReference type="NCBI Taxonomy" id="74940"/>
    <lineage>
        <taxon>Eukaryota</taxon>
        <taxon>Metazoa</taxon>
        <taxon>Chordata</taxon>
        <taxon>Craniata</taxon>
        <taxon>Vertebrata</taxon>
        <taxon>Euteleostomi</taxon>
        <taxon>Actinopterygii</taxon>
        <taxon>Neopterygii</taxon>
        <taxon>Teleostei</taxon>
        <taxon>Protacanthopterygii</taxon>
        <taxon>Salmoniformes</taxon>
        <taxon>Salmonidae</taxon>
        <taxon>Salmoninae</taxon>
        <taxon>Oncorhynchus</taxon>
    </lineage>
</organism>
<keyword evidence="2" id="KW-1185">Reference proteome</keyword>
<dbReference type="InterPro" id="IPR050408">
    <property type="entry name" value="HGPRT"/>
</dbReference>
<name>A0A8C8FA11_ONCTS</name>
<dbReference type="GO" id="GO:0005829">
    <property type="term" value="C:cytosol"/>
    <property type="evidence" value="ECO:0007669"/>
    <property type="project" value="TreeGrafter"/>
</dbReference>
<accession>A0A8C8FA11</accession>
<dbReference type="Ensembl" id="ENSOTST00005034503.2">
    <property type="protein sequence ID" value="ENSOTSP00005031871.1"/>
    <property type="gene ID" value="ENSOTSG00005014972.2"/>
</dbReference>
<dbReference type="GeneTree" id="ENSGT00940000164792"/>
<protein>
    <submittedName>
        <fullName evidence="1">Uncharacterized protein</fullName>
    </submittedName>
</protein>
<dbReference type="GO" id="GO:0006178">
    <property type="term" value="P:guanine salvage"/>
    <property type="evidence" value="ECO:0007669"/>
    <property type="project" value="TreeGrafter"/>
</dbReference>